<feature type="transmembrane region" description="Helical" evidence="6">
    <location>
        <begin position="181"/>
        <end position="200"/>
    </location>
</feature>
<dbReference type="SUPFAM" id="SSF103473">
    <property type="entry name" value="MFS general substrate transporter"/>
    <property type="match status" value="1"/>
</dbReference>
<feature type="transmembrane region" description="Helical" evidence="6">
    <location>
        <begin position="379"/>
        <end position="403"/>
    </location>
</feature>
<dbReference type="InterPro" id="IPR036259">
    <property type="entry name" value="MFS_trans_sf"/>
</dbReference>
<feature type="transmembrane region" description="Helical" evidence="6">
    <location>
        <begin position="245"/>
        <end position="262"/>
    </location>
</feature>
<feature type="transmembrane region" description="Helical" evidence="6">
    <location>
        <begin position="354"/>
        <end position="373"/>
    </location>
</feature>
<dbReference type="PANTHER" id="PTHR42718">
    <property type="entry name" value="MAJOR FACILITATOR SUPERFAMILY MULTIDRUG TRANSPORTER MFSC"/>
    <property type="match status" value="1"/>
</dbReference>
<feature type="transmembrane region" description="Helical" evidence="6">
    <location>
        <begin position="119"/>
        <end position="139"/>
    </location>
</feature>
<evidence type="ECO:0000256" key="2">
    <source>
        <dbReference type="ARBA" id="ARBA00022448"/>
    </source>
</evidence>
<dbReference type="Pfam" id="PF07690">
    <property type="entry name" value="MFS_1"/>
    <property type="match status" value="1"/>
</dbReference>
<dbReference type="PROSITE" id="PS50850">
    <property type="entry name" value="MFS"/>
    <property type="match status" value="1"/>
</dbReference>
<feature type="transmembrane region" description="Helical" evidence="6">
    <location>
        <begin position="457"/>
        <end position="478"/>
    </location>
</feature>
<dbReference type="InterPro" id="IPR020846">
    <property type="entry name" value="MFS_dom"/>
</dbReference>
<feature type="transmembrane region" description="Helical" evidence="6">
    <location>
        <begin position="94"/>
        <end position="113"/>
    </location>
</feature>
<dbReference type="EMBL" id="JBDLNV010000003">
    <property type="protein sequence ID" value="MFM1723970.1"/>
    <property type="molecule type" value="Genomic_DNA"/>
</dbReference>
<evidence type="ECO:0000256" key="5">
    <source>
        <dbReference type="ARBA" id="ARBA00023136"/>
    </source>
</evidence>
<protein>
    <submittedName>
        <fullName evidence="8">MFS transporter</fullName>
    </submittedName>
</protein>
<keyword evidence="3 6" id="KW-0812">Transmembrane</keyword>
<keyword evidence="4 6" id="KW-1133">Transmembrane helix</keyword>
<comment type="subcellular location">
    <subcellularLocation>
        <location evidence="1">Cell membrane</location>
        <topology evidence="1">Multi-pass membrane protein</topology>
    </subcellularLocation>
</comment>
<keyword evidence="5 6" id="KW-0472">Membrane</keyword>
<feature type="transmembrane region" description="Helical" evidence="6">
    <location>
        <begin position="212"/>
        <end position="233"/>
    </location>
</feature>
<comment type="caution">
    <text evidence="8">The sequence shown here is derived from an EMBL/GenBank/DDBJ whole genome shotgun (WGS) entry which is preliminary data.</text>
</comment>
<evidence type="ECO:0000259" key="7">
    <source>
        <dbReference type="PROSITE" id="PS50850"/>
    </source>
</evidence>
<dbReference type="Gene3D" id="1.20.1250.20">
    <property type="entry name" value="MFS general substrate transporter like domains"/>
    <property type="match status" value="2"/>
</dbReference>
<name>A0ABW9FEJ2_9NOCA</name>
<proteinExistence type="predicted"/>
<evidence type="ECO:0000256" key="1">
    <source>
        <dbReference type="ARBA" id="ARBA00004651"/>
    </source>
</evidence>
<keyword evidence="2" id="KW-0813">Transport</keyword>
<gene>
    <name evidence="8" type="ORF">ABEU20_002544</name>
</gene>
<feature type="transmembrane region" description="Helical" evidence="6">
    <location>
        <begin position="64"/>
        <end position="82"/>
    </location>
</feature>
<feature type="transmembrane region" description="Helical" evidence="6">
    <location>
        <begin position="283"/>
        <end position="305"/>
    </location>
</feature>
<dbReference type="PANTHER" id="PTHR42718:SF9">
    <property type="entry name" value="MAJOR FACILITATOR SUPERFAMILY MULTIDRUG TRANSPORTER MFSC"/>
    <property type="match status" value="1"/>
</dbReference>
<evidence type="ECO:0000256" key="6">
    <source>
        <dbReference type="SAM" id="Phobius"/>
    </source>
</evidence>
<feature type="domain" description="Major facilitator superfamily (MFS) profile" evidence="7">
    <location>
        <begin position="28"/>
        <end position="482"/>
    </location>
</feature>
<feature type="transmembrane region" description="Helical" evidence="6">
    <location>
        <begin position="415"/>
        <end position="437"/>
    </location>
</feature>
<dbReference type="RefSeq" id="WP_420164509.1">
    <property type="nucleotide sequence ID" value="NZ_JBDLNV010000003.1"/>
</dbReference>
<dbReference type="Proteomes" id="UP001629745">
    <property type="component" value="Unassembled WGS sequence"/>
</dbReference>
<feature type="transmembrane region" description="Helical" evidence="6">
    <location>
        <begin position="325"/>
        <end position="347"/>
    </location>
</feature>
<accession>A0ABW9FEJ2</accession>
<organism evidence="8 9">
    <name type="scientific">Rhodococcus parequi</name>
    <dbReference type="NCBI Taxonomy" id="3137122"/>
    <lineage>
        <taxon>Bacteria</taxon>
        <taxon>Bacillati</taxon>
        <taxon>Actinomycetota</taxon>
        <taxon>Actinomycetes</taxon>
        <taxon>Mycobacteriales</taxon>
        <taxon>Nocardiaceae</taxon>
        <taxon>Rhodococcus</taxon>
    </lineage>
</organism>
<evidence type="ECO:0000313" key="9">
    <source>
        <dbReference type="Proteomes" id="UP001629745"/>
    </source>
</evidence>
<evidence type="ECO:0000313" key="8">
    <source>
        <dbReference type="EMBL" id="MFM1723970.1"/>
    </source>
</evidence>
<feature type="transmembrane region" description="Helical" evidence="6">
    <location>
        <begin position="148"/>
        <end position="169"/>
    </location>
</feature>
<feature type="transmembrane region" description="Helical" evidence="6">
    <location>
        <begin position="27"/>
        <end position="52"/>
    </location>
</feature>
<evidence type="ECO:0000256" key="4">
    <source>
        <dbReference type="ARBA" id="ARBA00022989"/>
    </source>
</evidence>
<evidence type="ECO:0000256" key="3">
    <source>
        <dbReference type="ARBA" id="ARBA00022692"/>
    </source>
</evidence>
<keyword evidence="9" id="KW-1185">Reference proteome</keyword>
<sequence>MVVDARDEGGFAPALDDRHPWGWTPGLVVALVSLVLVLEALTMSYLMVSMSIPLVAAHYGTAQGAWLLTTFLLVGGVTAPVIGKLADMYGKRRLLLVCASAGSLGAVISAVAGSYGVMLLGRGVSGLLVSVLFLSYSLIRDIFPRNKVALAVSIATSGMGLVSIPAPFLSGWLLDAYGFRSLFWFLAVLLAVLVCLIAVSTDESPVRLRSRLDLLGAALLGGGVAGVLIAVSVGPGYGWTDTRTVSSAIGGTVMLCAWVVSARRVPAPLVDLRVLGKRSVFSTVLGAGLAYGSAGVIAILLPLLATTPASMGLGYGFGSTAKQLALLQAPMGIMVVAGGVAVGLLVSRGSRPRAMLAVGMATMTAGYLLLAWSHSSEGFVILACGILGVGMGFAYAAIPNLLIEAVVPELQASTASIVGVSQNVFPAILPVVIFSVLNGNFVASRTPDGVFYVDAGFRVGFLIGAAATMTCVFVALSIPRSIVQTSVR</sequence>
<reference evidence="8 9" key="1">
    <citation type="submission" date="2023-11" db="EMBL/GenBank/DDBJ databases">
        <authorList>
            <person name="Val-Calvo J."/>
            <person name="Scortti M."/>
            <person name="Vazquez-Boland J."/>
        </authorList>
    </citation>
    <scope>NUCLEOTIDE SEQUENCE [LARGE SCALE GENOMIC DNA]</scope>
    <source>
        <strain evidence="8 9">PAM 2766</strain>
    </source>
</reference>
<dbReference type="InterPro" id="IPR011701">
    <property type="entry name" value="MFS"/>
</dbReference>